<dbReference type="AlphaFoldDB" id="A0A2U1MMM5"/>
<keyword evidence="3" id="KW-1185">Reference proteome</keyword>
<feature type="compositionally biased region" description="Basic residues" evidence="1">
    <location>
        <begin position="601"/>
        <end position="610"/>
    </location>
</feature>
<feature type="region of interest" description="Disordered" evidence="1">
    <location>
        <begin position="502"/>
        <end position="629"/>
    </location>
</feature>
<feature type="region of interest" description="Disordered" evidence="1">
    <location>
        <begin position="154"/>
        <end position="210"/>
    </location>
</feature>
<feature type="compositionally biased region" description="Polar residues" evidence="1">
    <location>
        <begin position="928"/>
        <end position="938"/>
    </location>
</feature>
<feature type="compositionally biased region" description="Basic and acidic residues" evidence="1">
    <location>
        <begin position="912"/>
        <end position="927"/>
    </location>
</feature>
<feature type="compositionally biased region" description="Basic and acidic residues" evidence="1">
    <location>
        <begin position="282"/>
        <end position="291"/>
    </location>
</feature>
<reference evidence="2 3" key="1">
    <citation type="journal article" date="2018" name="Mol. Plant">
        <title>The genome of Artemisia annua provides insight into the evolution of Asteraceae family and artemisinin biosynthesis.</title>
        <authorList>
            <person name="Shen Q."/>
            <person name="Zhang L."/>
            <person name="Liao Z."/>
            <person name="Wang S."/>
            <person name="Yan T."/>
            <person name="Shi P."/>
            <person name="Liu M."/>
            <person name="Fu X."/>
            <person name="Pan Q."/>
            <person name="Wang Y."/>
            <person name="Lv Z."/>
            <person name="Lu X."/>
            <person name="Zhang F."/>
            <person name="Jiang W."/>
            <person name="Ma Y."/>
            <person name="Chen M."/>
            <person name="Hao X."/>
            <person name="Li L."/>
            <person name="Tang Y."/>
            <person name="Lv G."/>
            <person name="Zhou Y."/>
            <person name="Sun X."/>
            <person name="Brodelius P.E."/>
            <person name="Rose J.K.C."/>
            <person name="Tang K."/>
        </authorList>
    </citation>
    <scope>NUCLEOTIDE SEQUENCE [LARGE SCALE GENOMIC DNA]</scope>
    <source>
        <strain evidence="3">cv. Huhao1</strain>
        <tissue evidence="2">Leaf</tissue>
    </source>
</reference>
<evidence type="ECO:0000313" key="2">
    <source>
        <dbReference type="EMBL" id="PWA62487.1"/>
    </source>
</evidence>
<feature type="compositionally biased region" description="Polar residues" evidence="1">
    <location>
        <begin position="958"/>
        <end position="979"/>
    </location>
</feature>
<feature type="region of interest" description="Disordered" evidence="1">
    <location>
        <begin position="276"/>
        <end position="417"/>
    </location>
</feature>
<dbReference type="OrthoDB" id="1093005at2759"/>
<evidence type="ECO:0000256" key="1">
    <source>
        <dbReference type="SAM" id="MobiDB-lite"/>
    </source>
</evidence>
<feature type="compositionally biased region" description="Basic and acidic residues" evidence="1">
    <location>
        <begin position="372"/>
        <end position="391"/>
    </location>
</feature>
<feature type="compositionally biased region" description="Basic and acidic residues" evidence="1">
    <location>
        <begin position="754"/>
        <end position="764"/>
    </location>
</feature>
<dbReference type="Proteomes" id="UP000245207">
    <property type="component" value="Unassembled WGS sequence"/>
</dbReference>
<feature type="compositionally biased region" description="Polar residues" evidence="1">
    <location>
        <begin position="341"/>
        <end position="353"/>
    </location>
</feature>
<comment type="caution">
    <text evidence="2">The sequence shown here is derived from an EMBL/GenBank/DDBJ whole genome shotgun (WGS) entry which is preliminary data.</text>
</comment>
<feature type="compositionally biased region" description="Polar residues" evidence="1">
    <location>
        <begin position="520"/>
        <end position="529"/>
    </location>
</feature>
<feature type="compositionally biased region" description="Polar residues" evidence="1">
    <location>
        <begin position="611"/>
        <end position="623"/>
    </location>
</feature>
<proteinExistence type="predicted"/>
<accession>A0A2U1MMM5</accession>
<organism evidence="2 3">
    <name type="scientific">Artemisia annua</name>
    <name type="common">Sweet wormwood</name>
    <dbReference type="NCBI Taxonomy" id="35608"/>
    <lineage>
        <taxon>Eukaryota</taxon>
        <taxon>Viridiplantae</taxon>
        <taxon>Streptophyta</taxon>
        <taxon>Embryophyta</taxon>
        <taxon>Tracheophyta</taxon>
        <taxon>Spermatophyta</taxon>
        <taxon>Magnoliopsida</taxon>
        <taxon>eudicotyledons</taxon>
        <taxon>Gunneridae</taxon>
        <taxon>Pentapetalae</taxon>
        <taxon>asterids</taxon>
        <taxon>campanulids</taxon>
        <taxon>Asterales</taxon>
        <taxon>Asteraceae</taxon>
        <taxon>Asteroideae</taxon>
        <taxon>Anthemideae</taxon>
        <taxon>Artemisiinae</taxon>
        <taxon>Artemisia</taxon>
    </lineage>
</organism>
<feature type="compositionally biased region" description="Low complexity" evidence="1">
    <location>
        <begin position="891"/>
        <end position="910"/>
    </location>
</feature>
<feature type="compositionally biased region" description="Basic and acidic residues" evidence="1">
    <location>
        <begin position="530"/>
        <end position="544"/>
    </location>
</feature>
<sequence>MTSSSGDTTVFIDTNLKTFLVTMVSDSVTVSDLKRIIVSEHRQCFPAIGNIKIDGLKVKRRGSFYRMSDSMRVKGAFAANKDNWFISVDASRLEQTCGVQHVDKDKAGDRIALPWVTDNHSIDQGSPSMPPKIVPFVNPEVSNVGQITIADSLKGCQKNTEKDRPSNNKISSKKRTRAEQNSSLLEDASGSGPSVKKKRRTQKKESTVKASENLGNVNTIISINKLSENSSVQDQVVTVVPSGVVDIGEETPLKNAEASETVPEISLVLEKNIQQEVPSEVSQKDKDKELVQKTVAGSEIPSSSMRTSDCEPDTSALSHQKGAKSSTKRKAAEKEVAATSLIKTQHNINTDATDLSKKDLGSTVKESAGVETDNREKDKETSLIQEPEVKLPVKKKKVKKPAAKNKDETQVKRADNIVSETSSIVPATTVDEKINGETKNDKVSLSNAKKNEGLEKTLTDVTMQEAETSKPTEVVVETSKSTEVVAETLKPTEVVVETSKKDLKDVVGSRKTKKDVGKSATRTDAATVTNKEELLPHSEMKDSQDITSIDALHVDHGSKEDIVTNNDAGMSKTEKTTSQVNAEGIDEKSEKQNEKMDDKKVKRKKRKTKKSANNGEGSMSTAVSVPPLYDESRYPKMALLHAAIEDVDQMKGKNEHVFDEGLVKKALKSKKSSVTAPEDLPSKRQSTEPDVEPENIDHQTSKNLTVSEVSKNKDEVSNEVNISKDGSHEIDFLKSFTPGKDTTQSVKEKKPKKTKEPSLVDSRNDSAMQSKKLASKNENKKAPTNVVNGSNIPNTDQFKTPKKISKIDASRTSKLAHANKAHGKPSAESLLNQKSNKQQSTLSQSSVKHVQKSAPVKKSSQHIKSSLNKPGTIFDGDSDESSTDDNANANSDSSTRTPSGRSSSGDSTTSIESRRKGSHADKRKSVGKDSTNSQTKSKGMTMADLLRSSSRFKKAKVTASQQARDTESQSVDFVPESQP</sequence>
<feature type="compositionally biased region" description="Basic residues" evidence="1">
    <location>
        <begin position="392"/>
        <end position="403"/>
    </location>
</feature>
<feature type="compositionally biased region" description="Polar residues" evidence="1">
    <location>
        <begin position="459"/>
        <end position="471"/>
    </location>
</feature>
<evidence type="ECO:0000313" key="3">
    <source>
        <dbReference type="Proteomes" id="UP000245207"/>
    </source>
</evidence>
<feature type="compositionally biased region" description="Basic and acidic residues" evidence="1">
    <location>
        <begin position="404"/>
        <end position="415"/>
    </location>
</feature>
<feature type="compositionally biased region" description="Polar residues" evidence="1">
    <location>
        <begin position="829"/>
        <end position="848"/>
    </location>
</feature>
<name>A0A2U1MMM5_ARTAN</name>
<feature type="compositionally biased region" description="Basic and acidic residues" evidence="1">
    <location>
        <begin position="552"/>
        <end position="562"/>
    </location>
</feature>
<feature type="compositionally biased region" description="Basic and acidic residues" evidence="1">
    <location>
        <begin position="585"/>
        <end position="600"/>
    </location>
</feature>
<feature type="compositionally biased region" description="Polar residues" evidence="1">
    <location>
        <begin position="785"/>
        <end position="798"/>
    </location>
</feature>
<gene>
    <name evidence="2" type="ORF">CTI12_AA363620</name>
</gene>
<dbReference type="EMBL" id="PKPP01004859">
    <property type="protein sequence ID" value="PWA62487.1"/>
    <property type="molecule type" value="Genomic_DNA"/>
</dbReference>
<protein>
    <submittedName>
        <fullName evidence="2">Uncharacterized protein</fullName>
    </submittedName>
</protein>
<feature type="region of interest" description="Disordered" evidence="1">
    <location>
        <begin position="666"/>
        <end position="979"/>
    </location>
</feature>
<feature type="region of interest" description="Disordered" evidence="1">
    <location>
        <begin position="456"/>
        <end position="475"/>
    </location>
</feature>